<feature type="transmembrane region" description="Helical" evidence="1">
    <location>
        <begin position="117"/>
        <end position="134"/>
    </location>
</feature>
<keyword evidence="1" id="KW-0812">Transmembrane</keyword>
<feature type="transmembrane region" description="Helical" evidence="1">
    <location>
        <begin position="189"/>
        <end position="209"/>
    </location>
</feature>
<name>A0A1I2T8W5_9LACO</name>
<evidence type="ECO:0000313" key="3">
    <source>
        <dbReference type="Proteomes" id="UP000182635"/>
    </source>
</evidence>
<keyword evidence="1" id="KW-0472">Membrane</keyword>
<dbReference type="GeneID" id="29802259"/>
<feature type="transmembrane region" description="Helical" evidence="1">
    <location>
        <begin position="163"/>
        <end position="182"/>
    </location>
</feature>
<dbReference type="EMBL" id="FOPI01000045">
    <property type="protein sequence ID" value="SFG59006.1"/>
    <property type="molecule type" value="Genomic_DNA"/>
</dbReference>
<keyword evidence="1" id="KW-1133">Transmembrane helix</keyword>
<evidence type="ECO:0000256" key="1">
    <source>
        <dbReference type="SAM" id="Phobius"/>
    </source>
</evidence>
<dbReference type="OrthoDB" id="9781069at2"/>
<organism evidence="2 3">
    <name type="scientific">Ligilactobacillus ruminis DSM 20403 = NBRC 102161</name>
    <dbReference type="NCBI Taxonomy" id="1423798"/>
    <lineage>
        <taxon>Bacteria</taxon>
        <taxon>Bacillati</taxon>
        <taxon>Bacillota</taxon>
        <taxon>Bacilli</taxon>
        <taxon>Lactobacillales</taxon>
        <taxon>Lactobacillaceae</taxon>
        <taxon>Ligilactobacillus</taxon>
    </lineage>
</organism>
<dbReference type="RefSeq" id="WP_014072991.1">
    <property type="nucleotide sequence ID" value="NZ_AYYL01000084.1"/>
</dbReference>
<accession>A0A1I2T8W5</accession>
<gene>
    <name evidence="2" type="ORF">SAMN02910432_01961</name>
</gene>
<evidence type="ECO:0000313" key="2">
    <source>
        <dbReference type="EMBL" id="SFG59006.1"/>
    </source>
</evidence>
<feature type="transmembrane region" description="Helical" evidence="1">
    <location>
        <begin position="245"/>
        <end position="264"/>
    </location>
</feature>
<feature type="transmembrane region" description="Helical" evidence="1">
    <location>
        <begin position="51"/>
        <end position="74"/>
    </location>
</feature>
<feature type="transmembrane region" description="Helical" evidence="1">
    <location>
        <begin position="86"/>
        <end position="105"/>
    </location>
</feature>
<dbReference type="InterPro" id="IPR008875">
    <property type="entry name" value="TraX"/>
</dbReference>
<dbReference type="Pfam" id="PF05857">
    <property type="entry name" value="TraX"/>
    <property type="match status" value="1"/>
</dbReference>
<sequence length="267" mass="30485">MEKRTGLTGSTLKIIALISMVLDHISRIVLTNGIMMRATYGQISNSQWSTLETVADVTSTLGRIAFPIFCFLIVEGFVHTHNLFKYMLTMLGFALLSEGVYDYVCSGSIFSIEQQNVMFEFLLALVMLFLLRQLQKIPKLPKVPEIIGDLLVVFLFSVLSEQFYLDGGMYGILLIAVFYFFRSYKKTRFVAAILVFLISACHIVLGGFVFNWDNILDLTVAAEIVSLIPISFYNGKRGLRQKYFFYVFYPLHLLLLYGCMLLIMRML</sequence>
<protein>
    <submittedName>
        <fullName evidence="2">TraX protein</fullName>
    </submittedName>
</protein>
<feature type="transmembrane region" description="Helical" evidence="1">
    <location>
        <begin position="215"/>
        <end position="233"/>
    </location>
</feature>
<reference evidence="3" key="1">
    <citation type="submission" date="2016-10" db="EMBL/GenBank/DDBJ databases">
        <authorList>
            <person name="Varghese N."/>
            <person name="Submissions S."/>
        </authorList>
    </citation>
    <scope>NUCLEOTIDE SEQUENCE [LARGE SCALE GENOMIC DNA]</scope>
    <source>
        <strain evidence="3">DSM 20403</strain>
    </source>
</reference>
<dbReference type="Proteomes" id="UP000182635">
    <property type="component" value="Unassembled WGS sequence"/>
</dbReference>
<dbReference type="AlphaFoldDB" id="A0A1I2T8W5"/>
<proteinExistence type="predicted"/>